<dbReference type="Proteomes" id="UP000828390">
    <property type="component" value="Unassembled WGS sequence"/>
</dbReference>
<sequence length="78" mass="8989">MSVVRVPDRRVSTVNDNQQEENHNEDHRTAAGKTSCSVVNSTRSQLIRMYYLTVAAWVKTGCRNGISRWTWRVCLMMS</sequence>
<reference evidence="2" key="2">
    <citation type="submission" date="2020-11" db="EMBL/GenBank/DDBJ databases">
        <authorList>
            <person name="McCartney M.A."/>
            <person name="Auch B."/>
            <person name="Kono T."/>
            <person name="Mallez S."/>
            <person name="Becker A."/>
            <person name="Gohl D.M."/>
            <person name="Silverstein K.A.T."/>
            <person name="Koren S."/>
            <person name="Bechman K.B."/>
            <person name="Herman A."/>
            <person name="Abrahante J.E."/>
            <person name="Garbe J."/>
        </authorList>
    </citation>
    <scope>NUCLEOTIDE SEQUENCE</scope>
    <source>
        <strain evidence="2">Duluth1</strain>
        <tissue evidence="2">Whole animal</tissue>
    </source>
</reference>
<feature type="compositionally biased region" description="Basic and acidic residues" evidence="1">
    <location>
        <begin position="1"/>
        <end position="11"/>
    </location>
</feature>
<evidence type="ECO:0000256" key="1">
    <source>
        <dbReference type="SAM" id="MobiDB-lite"/>
    </source>
</evidence>
<evidence type="ECO:0000313" key="2">
    <source>
        <dbReference type="EMBL" id="KAH3830188.1"/>
    </source>
</evidence>
<dbReference type="EMBL" id="JAIWYP010000004">
    <property type="protein sequence ID" value="KAH3830188.1"/>
    <property type="molecule type" value="Genomic_DNA"/>
</dbReference>
<keyword evidence="3" id="KW-1185">Reference proteome</keyword>
<evidence type="ECO:0000313" key="3">
    <source>
        <dbReference type="Proteomes" id="UP000828390"/>
    </source>
</evidence>
<name>A0A9D4HA09_DREPO</name>
<accession>A0A9D4HA09</accession>
<feature type="compositionally biased region" description="Basic and acidic residues" evidence="1">
    <location>
        <begin position="20"/>
        <end position="29"/>
    </location>
</feature>
<gene>
    <name evidence="2" type="ORF">DPMN_103427</name>
</gene>
<proteinExistence type="predicted"/>
<feature type="region of interest" description="Disordered" evidence="1">
    <location>
        <begin position="1"/>
        <end position="35"/>
    </location>
</feature>
<organism evidence="2 3">
    <name type="scientific">Dreissena polymorpha</name>
    <name type="common">Zebra mussel</name>
    <name type="synonym">Mytilus polymorpha</name>
    <dbReference type="NCBI Taxonomy" id="45954"/>
    <lineage>
        <taxon>Eukaryota</taxon>
        <taxon>Metazoa</taxon>
        <taxon>Spiralia</taxon>
        <taxon>Lophotrochozoa</taxon>
        <taxon>Mollusca</taxon>
        <taxon>Bivalvia</taxon>
        <taxon>Autobranchia</taxon>
        <taxon>Heteroconchia</taxon>
        <taxon>Euheterodonta</taxon>
        <taxon>Imparidentia</taxon>
        <taxon>Neoheterodontei</taxon>
        <taxon>Myida</taxon>
        <taxon>Dreissenoidea</taxon>
        <taxon>Dreissenidae</taxon>
        <taxon>Dreissena</taxon>
    </lineage>
</organism>
<comment type="caution">
    <text evidence="2">The sequence shown here is derived from an EMBL/GenBank/DDBJ whole genome shotgun (WGS) entry which is preliminary data.</text>
</comment>
<protein>
    <submittedName>
        <fullName evidence="2">Uncharacterized protein</fullName>
    </submittedName>
</protein>
<reference evidence="2" key="1">
    <citation type="journal article" date="2019" name="bioRxiv">
        <title>The Genome of the Zebra Mussel, Dreissena polymorpha: A Resource for Invasive Species Research.</title>
        <authorList>
            <person name="McCartney M.A."/>
            <person name="Auch B."/>
            <person name="Kono T."/>
            <person name="Mallez S."/>
            <person name="Zhang Y."/>
            <person name="Obille A."/>
            <person name="Becker A."/>
            <person name="Abrahante J.E."/>
            <person name="Garbe J."/>
            <person name="Badalamenti J.P."/>
            <person name="Herman A."/>
            <person name="Mangelson H."/>
            <person name="Liachko I."/>
            <person name="Sullivan S."/>
            <person name="Sone E.D."/>
            <person name="Koren S."/>
            <person name="Silverstein K.A.T."/>
            <person name="Beckman K.B."/>
            <person name="Gohl D.M."/>
        </authorList>
    </citation>
    <scope>NUCLEOTIDE SEQUENCE</scope>
    <source>
        <strain evidence="2">Duluth1</strain>
        <tissue evidence="2">Whole animal</tissue>
    </source>
</reference>
<dbReference type="AlphaFoldDB" id="A0A9D4HA09"/>